<comment type="caution">
    <text evidence="8">The sequence shown here is derived from an EMBL/GenBank/DDBJ whole genome shotgun (WGS) entry which is preliminary data.</text>
</comment>
<organism evidence="8 9">
    <name type="scientific">Stachybotrys elegans</name>
    <dbReference type="NCBI Taxonomy" id="80388"/>
    <lineage>
        <taxon>Eukaryota</taxon>
        <taxon>Fungi</taxon>
        <taxon>Dikarya</taxon>
        <taxon>Ascomycota</taxon>
        <taxon>Pezizomycotina</taxon>
        <taxon>Sordariomycetes</taxon>
        <taxon>Hypocreomycetidae</taxon>
        <taxon>Hypocreales</taxon>
        <taxon>Stachybotryaceae</taxon>
        <taxon>Stachybotrys</taxon>
    </lineage>
</organism>
<dbReference type="GO" id="GO:0005576">
    <property type="term" value="C:extracellular region"/>
    <property type="evidence" value="ECO:0007669"/>
    <property type="project" value="UniProtKB-SubCell"/>
</dbReference>
<keyword evidence="2" id="KW-0964">Secreted</keyword>
<proteinExistence type="predicted"/>
<evidence type="ECO:0000256" key="3">
    <source>
        <dbReference type="ARBA" id="ARBA00022729"/>
    </source>
</evidence>
<dbReference type="Proteomes" id="UP000813444">
    <property type="component" value="Unassembled WGS sequence"/>
</dbReference>
<dbReference type="AlphaFoldDB" id="A0A8K0WTX8"/>
<name>A0A8K0WTX8_9HYPO</name>
<feature type="signal peptide" evidence="6">
    <location>
        <begin position="1"/>
        <end position="17"/>
    </location>
</feature>
<dbReference type="InterPro" id="IPR032382">
    <property type="entry name" value="AltA1"/>
</dbReference>
<dbReference type="Pfam" id="PF16541">
    <property type="entry name" value="AltA1"/>
    <property type="match status" value="1"/>
</dbReference>
<accession>A0A8K0WTX8</accession>
<dbReference type="OrthoDB" id="3928926at2759"/>
<keyword evidence="4 5" id="KW-1015">Disulfide bond</keyword>
<dbReference type="PROSITE" id="PS51895">
    <property type="entry name" value="AA1"/>
    <property type="match status" value="1"/>
</dbReference>
<evidence type="ECO:0000256" key="2">
    <source>
        <dbReference type="ARBA" id="ARBA00022525"/>
    </source>
</evidence>
<feature type="domain" description="AA1-like" evidence="7">
    <location>
        <begin position="21"/>
        <end position="139"/>
    </location>
</feature>
<feature type="chain" id="PRO_5035457104" description="AA1-like domain-containing protein" evidence="6">
    <location>
        <begin position="18"/>
        <end position="139"/>
    </location>
</feature>
<comment type="caution">
    <text evidence="5">Lacks conserved residue(s) required for the propagation of feature annotation.</text>
</comment>
<reference evidence="8" key="1">
    <citation type="journal article" date="2021" name="Nat. Commun.">
        <title>Genetic determinants of endophytism in the Arabidopsis root mycobiome.</title>
        <authorList>
            <person name="Mesny F."/>
            <person name="Miyauchi S."/>
            <person name="Thiergart T."/>
            <person name="Pickel B."/>
            <person name="Atanasova L."/>
            <person name="Karlsson M."/>
            <person name="Huettel B."/>
            <person name="Barry K.W."/>
            <person name="Haridas S."/>
            <person name="Chen C."/>
            <person name="Bauer D."/>
            <person name="Andreopoulos W."/>
            <person name="Pangilinan J."/>
            <person name="LaButti K."/>
            <person name="Riley R."/>
            <person name="Lipzen A."/>
            <person name="Clum A."/>
            <person name="Drula E."/>
            <person name="Henrissat B."/>
            <person name="Kohler A."/>
            <person name="Grigoriev I.V."/>
            <person name="Martin F.M."/>
            <person name="Hacquard S."/>
        </authorList>
    </citation>
    <scope>NUCLEOTIDE SEQUENCE</scope>
    <source>
        <strain evidence="8">MPI-CAGE-CH-0235</strain>
    </source>
</reference>
<keyword evidence="3 6" id="KW-0732">Signal</keyword>
<evidence type="ECO:0000256" key="4">
    <source>
        <dbReference type="ARBA" id="ARBA00023157"/>
    </source>
</evidence>
<evidence type="ECO:0000259" key="7">
    <source>
        <dbReference type="PROSITE" id="PS51895"/>
    </source>
</evidence>
<evidence type="ECO:0000313" key="9">
    <source>
        <dbReference type="Proteomes" id="UP000813444"/>
    </source>
</evidence>
<dbReference type="Gene3D" id="2.40.350.20">
    <property type="match status" value="1"/>
</dbReference>
<feature type="disulfide bond" evidence="5">
    <location>
        <begin position="114"/>
        <end position="126"/>
    </location>
</feature>
<evidence type="ECO:0000256" key="5">
    <source>
        <dbReference type="PROSITE-ProRule" id="PRU01243"/>
    </source>
</evidence>
<keyword evidence="9" id="KW-1185">Reference proteome</keyword>
<evidence type="ECO:0000256" key="1">
    <source>
        <dbReference type="ARBA" id="ARBA00004613"/>
    </source>
</evidence>
<evidence type="ECO:0000256" key="6">
    <source>
        <dbReference type="SAM" id="SignalP"/>
    </source>
</evidence>
<gene>
    <name evidence="8" type="ORF">B0I35DRAFT_423607</name>
</gene>
<evidence type="ECO:0000313" key="8">
    <source>
        <dbReference type="EMBL" id="KAH7324139.1"/>
    </source>
</evidence>
<comment type="subcellular location">
    <subcellularLocation>
        <location evidence="1">Secreted</location>
    </subcellularLocation>
</comment>
<protein>
    <recommendedName>
        <fullName evidence="7">AA1-like domain-containing protein</fullName>
    </recommendedName>
</protein>
<sequence length="139" mass="14586">MRAFTAITALFAAAVAAAPAPPKEDVWVSNFLVRKTSGVDGTAVQVVSFDIPSFHCEVSNPDFPSAATQCEGGSTYFFSLVPSTEEGVEFGLEITRYFKDGSVLFGSGAVPTVCRAGGNGATDYVCTQTTPVGIFIFPQ</sequence>
<dbReference type="EMBL" id="JAGPNK010000003">
    <property type="protein sequence ID" value="KAH7324139.1"/>
    <property type="molecule type" value="Genomic_DNA"/>
</dbReference>